<feature type="non-terminal residue" evidence="1">
    <location>
        <position position="151"/>
    </location>
</feature>
<evidence type="ECO:0000313" key="1">
    <source>
        <dbReference type="EMBL" id="KAK3077123.1"/>
    </source>
</evidence>
<protein>
    <submittedName>
        <fullName evidence="1">Uncharacterized protein</fullName>
    </submittedName>
</protein>
<dbReference type="Proteomes" id="UP001186974">
    <property type="component" value="Unassembled WGS sequence"/>
</dbReference>
<dbReference type="EMBL" id="JAWDJW010003192">
    <property type="protein sequence ID" value="KAK3077123.1"/>
    <property type="molecule type" value="Genomic_DNA"/>
</dbReference>
<accession>A0ACC3DKT5</accession>
<keyword evidence="2" id="KW-1185">Reference proteome</keyword>
<reference evidence="1" key="1">
    <citation type="submission" date="2024-09" db="EMBL/GenBank/DDBJ databases">
        <title>Black Yeasts Isolated from many extreme environments.</title>
        <authorList>
            <person name="Coleine C."/>
            <person name="Stajich J.E."/>
            <person name="Selbmann L."/>
        </authorList>
    </citation>
    <scope>NUCLEOTIDE SEQUENCE</scope>
    <source>
        <strain evidence="1">CCFEE 5737</strain>
    </source>
</reference>
<gene>
    <name evidence="1" type="ORF">LTS18_011159</name>
</gene>
<comment type="caution">
    <text evidence="1">The sequence shown here is derived from an EMBL/GenBank/DDBJ whole genome shotgun (WGS) entry which is preliminary data.</text>
</comment>
<name>A0ACC3DKT5_9PEZI</name>
<proteinExistence type="predicted"/>
<evidence type="ECO:0000313" key="2">
    <source>
        <dbReference type="Proteomes" id="UP001186974"/>
    </source>
</evidence>
<organism evidence="1 2">
    <name type="scientific">Coniosporium uncinatum</name>
    <dbReference type="NCBI Taxonomy" id="93489"/>
    <lineage>
        <taxon>Eukaryota</taxon>
        <taxon>Fungi</taxon>
        <taxon>Dikarya</taxon>
        <taxon>Ascomycota</taxon>
        <taxon>Pezizomycotina</taxon>
        <taxon>Dothideomycetes</taxon>
        <taxon>Dothideomycetes incertae sedis</taxon>
        <taxon>Coniosporium</taxon>
    </lineage>
</organism>
<sequence>MGKKRRRQDEDDDGARANGANGPNGVAAVKKQRQFTVQDSKLAKLYEELASEVSSARIKAAKDLLLELSDADQAVVKKSITRLIKGLCSSRKAARLGFFVALTELLRQSFDAEFQQNMAVGVDELVELVTRTTSVEGKASGQEKRDYLFGR</sequence>